<dbReference type="InterPro" id="IPR050527">
    <property type="entry name" value="Snail/Krueppel_Znf"/>
</dbReference>
<dbReference type="SUPFAM" id="SSF57667">
    <property type="entry name" value="beta-beta-alpha zinc fingers"/>
    <property type="match status" value="1"/>
</dbReference>
<dbReference type="AlphaFoldDB" id="A0A6G0HU13"/>
<dbReference type="EMBL" id="REGW02000018">
    <property type="protein sequence ID" value="KAE8282670.1"/>
    <property type="molecule type" value="Genomic_DNA"/>
</dbReference>
<dbReference type="Pfam" id="PF00096">
    <property type="entry name" value="zf-C2H2"/>
    <property type="match status" value="1"/>
</dbReference>
<protein>
    <recommendedName>
        <fullName evidence="8">C2H2-type domain-containing protein</fullName>
    </recommendedName>
</protein>
<keyword evidence="5" id="KW-0539">Nucleus</keyword>
<dbReference type="PANTHER" id="PTHR24388:SF99">
    <property type="entry name" value="GASTRULA ZINC FINGER PROTEIN XLCGF52.1-LIKE ISOFORM X1-RELATED"/>
    <property type="match status" value="1"/>
</dbReference>
<feature type="domain" description="C2H2-type" evidence="8">
    <location>
        <begin position="91"/>
        <end position="118"/>
    </location>
</feature>
<proteinExistence type="predicted"/>
<evidence type="ECO:0000256" key="5">
    <source>
        <dbReference type="ARBA" id="ARBA00023242"/>
    </source>
</evidence>
<dbReference type="Pfam" id="PF13912">
    <property type="entry name" value="zf-C2H2_6"/>
    <property type="match status" value="1"/>
</dbReference>
<evidence type="ECO:0000313" key="9">
    <source>
        <dbReference type="EMBL" id="KAE8282670.1"/>
    </source>
</evidence>
<dbReference type="SMART" id="SM00355">
    <property type="entry name" value="ZnF_C2H2"/>
    <property type="match status" value="4"/>
</dbReference>
<gene>
    <name evidence="9" type="ORF">D5F01_LYC18058</name>
</gene>
<evidence type="ECO:0000256" key="3">
    <source>
        <dbReference type="ARBA" id="ARBA00022771"/>
    </source>
</evidence>
<feature type="compositionally biased region" description="Basic and acidic residues" evidence="7">
    <location>
        <begin position="168"/>
        <end position="184"/>
    </location>
</feature>
<keyword evidence="2" id="KW-0677">Repeat</keyword>
<comment type="caution">
    <text evidence="9">The sequence shown here is derived from an EMBL/GenBank/DDBJ whole genome shotgun (WGS) entry which is preliminary data.</text>
</comment>
<evidence type="ECO:0000256" key="1">
    <source>
        <dbReference type="ARBA" id="ARBA00022723"/>
    </source>
</evidence>
<evidence type="ECO:0000256" key="7">
    <source>
        <dbReference type="SAM" id="MobiDB-lite"/>
    </source>
</evidence>
<dbReference type="GO" id="GO:0008270">
    <property type="term" value="F:zinc ion binding"/>
    <property type="evidence" value="ECO:0007669"/>
    <property type="project" value="UniProtKB-KW"/>
</dbReference>
<sequence length="309" mass="33266">MISHQLGSARTGGSGSGSGRKYVVEAAVRGGERAKNQKSAAEREEDGETCRTRDSGSSSSSTPCIVHPESARPAEGDTSLAGVTPAGPPPPRCPVCTRTLPNAVALKNHLRIHTLSPSSAHTEEESEEVPEETGHDERDYGLAQDLSDGFGRSHLSNSGMGHSVLQSHETDDHGKKGSPESDDAWDRPFKCDQCDRTYRHHGSLVNHKKCHQQGTFKCSVCFKQFSNLAALNSHERTHSKFKTPGASMVSSSSSGTQSSQSDDTASCFCHLCQVALPNKADFQEHILLHNKPHPRLDCRAASRASCLTI</sequence>
<organism evidence="9 10">
    <name type="scientific">Larimichthys crocea</name>
    <name type="common">Large yellow croaker</name>
    <name type="synonym">Pseudosciaena crocea</name>
    <dbReference type="NCBI Taxonomy" id="215358"/>
    <lineage>
        <taxon>Eukaryota</taxon>
        <taxon>Metazoa</taxon>
        <taxon>Chordata</taxon>
        <taxon>Craniata</taxon>
        <taxon>Vertebrata</taxon>
        <taxon>Euteleostomi</taxon>
        <taxon>Actinopterygii</taxon>
        <taxon>Neopterygii</taxon>
        <taxon>Teleostei</taxon>
        <taxon>Neoteleostei</taxon>
        <taxon>Acanthomorphata</taxon>
        <taxon>Eupercaria</taxon>
        <taxon>Sciaenidae</taxon>
        <taxon>Larimichthys</taxon>
    </lineage>
</organism>
<name>A0A6G0HU13_LARCR</name>
<dbReference type="Proteomes" id="UP000424527">
    <property type="component" value="Unassembled WGS sequence"/>
</dbReference>
<dbReference type="PROSITE" id="PS50157">
    <property type="entry name" value="ZINC_FINGER_C2H2_2"/>
    <property type="match status" value="3"/>
</dbReference>
<keyword evidence="3 6" id="KW-0863">Zinc-finger</keyword>
<dbReference type="PROSITE" id="PS00028">
    <property type="entry name" value="ZINC_FINGER_C2H2_1"/>
    <property type="match status" value="3"/>
</dbReference>
<feature type="region of interest" description="Disordered" evidence="7">
    <location>
        <begin position="1"/>
        <end position="94"/>
    </location>
</feature>
<evidence type="ECO:0000256" key="4">
    <source>
        <dbReference type="ARBA" id="ARBA00022833"/>
    </source>
</evidence>
<evidence type="ECO:0000256" key="6">
    <source>
        <dbReference type="PROSITE-ProRule" id="PRU00042"/>
    </source>
</evidence>
<feature type="domain" description="C2H2-type" evidence="8">
    <location>
        <begin position="189"/>
        <end position="211"/>
    </location>
</feature>
<dbReference type="PANTHER" id="PTHR24388">
    <property type="entry name" value="ZINC FINGER PROTEIN"/>
    <property type="match status" value="1"/>
</dbReference>
<accession>A0A6G0HU13</accession>
<dbReference type="InterPro" id="IPR013087">
    <property type="entry name" value="Znf_C2H2_type"/>
</dbReference>
<dbReference type="Gene3D" id="3.30.160.60">
    <property type="entry name" value="Classic Zinc Finger"/>
    <property type="match status" value="1"/>
</dbReference>
<feature type="region of interest" description="Disordered" evidence="7">
    <location>
        <begin position="114"/>
        <end position="184"/>
    </location>
</feature>
<reference evidence="9 10" key="1">
    <citation type="submission" date="2019-07" db="EMBL/GenBank/DDBJ databases">
        <title>Chromosome genome assembly for large yellow croaker.</title>
        <authorList>
            <person name="Xiao S."/>
        </authorList>
    </citation>
    <scope>NUCLEOTIDE SEQUENCE [LARGE SCALE GENOMIC DNA]</scope>
    <source>
        <strain evidence="9">JMULYC20181020</strain>
        <tissue evidence="9">Muscle</tissue>
    </source>
</reference>
<dbReference type="FunFam" id="3.30.160.60:FF:000446">
    <property type="entry name" value="Zinc finger protein"/>
    <property type="match status" value="2"/>
</dbReference>
<evidence type="ECO:0000259" key="8">
    <source>
        <dbReference type="PROSITE" id="PS50157"/>
    </source>
</evidence>
<keyword evidence="10" id="KW-1185">Reference proteome</keyword>
<evidence type="ECO:0000313" key="10">
    <source>
        <dbReference type="Proteomes" id="UP000424527"/>
    </source>
</evidence>
<feature type="domain" description="C2H2-type" evidence="8">
    <location>
        <begin position="216"/>
        <end position="243"/>
    </location>
</feature>
<keyword evidence="1" id="KW-0479">Metal-binding</keyword>
<dbReference type="InterPro" id="IPR036236">
    <property type="entry name" value="Znf_C2H2_sf"/>
</dbReference>
<keyword evidence="4" id="KW-0862">Zinc</keyword>
<feature type="compositionally biased region" description="Polar residues" evidence="7">
    <location>
        <begin position="154"/>
        <end position="167"/>
    </location>
</feature>
<dbReference type="GO" id="GO:0000978">
    <property type="term" value="F:RNA polymerase II cis-regulatory region sequence-specific DNA binding"/>
    <property type="evidence" value="ECO:0007669"/>
    <property type="project" value="TreeGrafter"/>
</dbReference>
<dbReference type="GO" id="GO:0000981">
    <property type="term" value="F:DNA-binding transcription factor activity, RNA polymerase II-specific"/>
    <property type="evidence" value="ECO:0007669"/>
    <property type="project" value="TreeGrafter"/>
</dbReference>
<evidence type="ECO:0000256" key="2">
    <source>
        <dbReference type="ARBA" id="ARBA00022737"/>
    </source>
</evidence>